<comment type="caution">
    <text evidence="2">The sequence shown here is derived from an EMBL/GenBank/DDBJ whole genome shotgun (WGS) entry which is preliminary data.</text>
</comment>
<gene>
    <name evidence="2" type="ORF">CK203_006553</name>
</gene>
<feature type="transmembrane region" description="Helical" evidence="1">
    <location>
        <begin position="177"/>
        <end position="202"/>
    </location>
</feature>
<sequence length="205" mass="23160">MAASSILRRRCISGVLRGQTFFYFSLGCYAMFGTYGFPADPHSEPRRHCRESFSLDQWNQVWLHQHSPELPEPREVLHSLYHLYLLRPLQLPRSPYQRQHRLMPPTVPPTSEPPITIPGAEYRALLASFQTLTTTQTAIMERMDHFQLRQDQQTLILREIQQHLGLLPPAPPVASPLLSGGITSSLLLSLAFGTLGTMFILVGGS</sequence>
<name>A0A438KBF5_VITVI</name>
<keyword evidence="1" id="KW-0812">Transmembrane</keyword>
<evidence type="ECO:0000313" key="3">
    <source>
        <dbReference type="Proteomes" id="UP000288805"/>
    </source>
</evidence>
<dbReference type="Proteomes" id="UP000288805">
    <property type="component" value="Unassembled WGS sequence"/>
</dbReference>
<dbReference type="EMBL" id="QGNW01000011">
    <property type="protein sequence ID" value="RVX18545.1"/>
    <property type="molecule type" value="Genomic_DNA"/>
</dbReference>
<proteinExistence type="predicted"/>
<evidence type="ECO:0000313" key="2">
    <source>
        <dbReference type="EMBL" id="RVX18545.1"/>
    </source>
</evidence>
<accession>A0A438KBF5</accession>
<protein>
    <submittedName>
        <fullName evidence="2">Uncharacterized protein</fullName>
    </submittedName>
</protein>
<evidence type="ECO:0000256" key="1">
    <source>
        <dbReference type="SAM" id="Phobius"/>
    </source>
</evidence>
<organism evidence="2 3">
    <name type="scientific">Vitis vinifera</name>
    <name type="common">Grape</name>
    <dbReference type="NCBI Taxonomy" id="29760"/>
    <lineage>
        <taxon>Eukaryota</taxon>
        <taxon>Viridiplantae</taxon>
        <taxon>Streptophyta</taxon>
        <taxon>Embryophyta</taxon>
        <taxon>Tracheophyta</taxon>
        <taxon>Spermatophyta</taxon>
        <taxon>Magnoliopsida</taxon>
        <taxon>eudicotyledons</taxon>
        <taxon>Gunneridae</taxon>
        <taxon>Pentapetalae</taxon>
        <taxon>rosids</taxon>
        <taxon>Vitales</taxon>
        <taxon>Vitaceae</taxon>
        <taxon>Viteae</taxon>
        <taxon>Vitis</taxon>
    </lineage>
</organism>
<feature type="transmembrane region" description="Helical" evidence="1">
    <location>
        <begin position="21"/>
        <end position="38"/>
    </location>
</feature>
<keyword evidence="1" id="KW-1133">Transmembrane helix</keyword>
<keyword evidence="1" id="KW-0472">Membrane</keyword>
<reference evidence="2 3" key="1">
    <citation type="journal article" date="2018" name="PLoS Genet.">
        <title>Population sequencing reveals clonal diversity and ancestral inbreeding in the grapevine cultivar Chardonnay.</title>
        <authorList>
            <person name="Roach M.J."/>
            <person name="Johnson D.L."/>
            <person name="Bohlmann J."/>
            <person name="van Vuuren H.J."/>
            <person name="Jones S.J."/>
            <person name="Pretorius I.S."/>
            <person name="Schmidt S.A."/>
            <person name="Borneman A.R."/>
        </authorList>
    </citation>
    <scope>NUCLEOTIDE SEQUENCE [LARGE SCALE GENOMIC DNA]</scope>
    <source>
        <strain evidence="3">cv. Chardonnay</strain>
        <tissue evidence="2">Leaf</tissue>
    </source>
</reference>
<dbReference type="AlphaFoldDB" id="A0A438KBF5"/>